<evidence type="ECO:0000313" key="3">
    <source>
        <dbReference type="Proteomes" id="UP000244527"/>
    </source>
</evidence>
<dbReference type="RefSeq" id="WP_108741326.1">
    <property type="nucleotide sequence ID" value="NZ_CP020918.1"/>
</dbReference>
<reference evidence="2 3" key="1">
    <citation type="submission" date="2017-04" db="EMBL/GenBank/DDBJ databases">
        <title>Compelte genome sequence of WV33.</title>
        <authorList>
            <person name="Lee P.C."/>
        </authorList>
    </citation>
    <scope>NUCLEOTIDE SEQUENCE [LARGE SCALE GENOMIC DNA]</scope>
    <source>
        <strain evidence="2 3">WV33</strain>
    </source>
</reference>
<dbReference type="KEGG" id="ffa:FFWV33_13130"/>
<dbReference type="InterPro" id="IPR048469">
    <property type="entry name" value="YchJ-like_M"/>
</dbReference>
<organism evidence="2 3">
    <name type="scientific">Flavobacterium faecale</name>
    <dbReference type="NCBI Taxonomy" id="1355330"/>
    <lineage>
        <taxon>Bacteria</taxon>
        <taxon>Pseudomonadati</taxon>
        <taxon>Bacteroidota</taxon>
        <taxon>Flavobacteriia</taxon>
        <taxon>Flavobacteriales</taxon>
        <taxon>Flavobacteriaceae</taxon>
        <taxon>Flavobacterium</taxon>
    </lineage>
</organism>
<accession>A0A2S1LFB9</accession>
<dbReference type="Gene3D" id="3.10.450.50">
    <property type="match status" value="1"/>
</dbReference>
<dbReference type="OrthoDB" id="21421at2"/>
<protein>
    <submittedName>
        <fullName evidence="2">Preprotein translocase subunit SecA</fullName>
    </submittedName>
</protein>
<evidence type="ECO:0000259" key="1">
    <source>
        <dbReference type="Pfam" id="PF17775"/>
    </source>
</evidence>
<dbReference type="EMBL" id="CP020918">
    <property type="protein sequence ID" value="AWG22399.1"/>
    <property type="molecule type" value="Genomic_DNA"/>
</dbReference>
<sequence>MAARLCYCCSGAAFSNCCEPILEGRQLAIVPEQLMRSRYTAFAIQNADYLVATTHISTRKHHNKEDILDWSKANQWIKLSVLEAVDNKVRFKAYYKDENGIDHVHHEYSTFKQEGEQWYYVDGTFL</sequence>
<evidence type="ECO:0000313" key="2">
    <source>
        <dbReference type="EMBL" id="AWG22399.1"/>
    </source>
</evidence>
<name>A0A2S1LFB9_9FLAO</name>
<dbReference type="InterPro" id="IPR032710">
    <property type="entry name" value="NTF2-like_dom_sf"/>
</dbReference>
<dbReference type="AlphaFoldDB" id="A0A2S1LFB9"/>
<keyword evidence="3" id="KW-1185">Reference proteome</keyword>
<proteinExistence type="predicted"/>
<dbReference type="SUPFAM" id="SSF54427">
    <property type="entry name" value="NTF2-like"/>
    <property type="match status" value="1"/>
</dbReference>
<gene>
    <name evidence="2" type="ORF">FFWV33_13130</name>
</gene>
<dbReference type="Proteomes" id="UP000244527">
    <property type="component" value="Chromosome"/>
</dbReference>
<dbReference type="Pfam" id="PF17775">
    <property type="entry name" value="YchJ_M-like"/>
    <property type="match status" value="1"/>
</dbReference>
<feature type="domain" description="YchJ-like middle NTF2-like" evidence="1">
    <location>
        <begin position="31"/>
        <end position="123"/>
    </location>
</feature>